<accession>A0A7I8BSY2</accession>
<keyword evidence="2" id="KW-0378">Hydrolase</keyword>
<name>A0A7I8BSY2_9BURK</name>
<protein>
    <submittedName>
        <fullName evidence="2">D-aminopeptidase</fullName>
    </submittedName>
</protein>
<organism evidence="2 3">
    <name type="scientific">Paraburkholderia largidicola</name>
    <dbReference type="NCBI Taxonomy" id="3014751"/>
    <lineage>
        <taxon>Bacteria</taxon>
        <taxon>Pseudomonadati</taxon>
        <taxon>Pseudomonadota</taxon>
        <taxon>Betaproteobacteria</taxon>
        <taxon>Burkholderiales</taxon>
        <taxon>Burkholderiaceae</taxon>
        <taxon>Paraburkholderia</taxon>
    </lineage>
</organism>
<dbReference type="Gene3D" id="3.60.70.12">
    <property type="entry name" value="L-amino peptidase D-ALA esterase/amidase"/>
    <property type="match status" value="1"/>
</dbReference>
<dbReference type="EMBL" id="AP023175">
    <property type="protein sequence ID" value="BCF91897.1"/>
    <property type="molecule type" value="Genomic_DNA"/>
</dbReference>
<gene>
    <name evidence="2" type="ORF">PPGU16_49640</name>
</gene>
<dbReference type="SUPFAM" id="SSF56266">
    <property type="entry name" value="DmpA/ArgJ-like"/>
    <property type="match status" value="1"/>
</dbReference>
<evidence type="ECO:0000313" key="2">
    <source>
        <dbReference type="EMBL" id="BCF91897.1"/>
    </source>
</evidence>
<dbReference type="GO" id="GO:0004177">
    <property type="term" value="F:aminopeptidase activity"/>
    <property type="evidence" value="ECO:0007669"/>
    <property type="project" value="UniProtKB-KW"/>
</dbReference>
<dbReference type="PANTHER" id="PTHR36512:SF3">
    <property type="entry name" value="BLR5678 PROTEIN"/>
    <property type="match status" value="1"/>
</dbReference>
<dbReference type="AlphaFoldDB" id="A0A7I8BSY2"/>
<dbReference type="Proteomes" id="UP000510888">
    <property type="component" value="Chromosome 2"/>
</dbReference>
<reference evidence="2 3" key="1">
    <citation type="journal article" date="2020" name="Genes (Basel)">
        <title>Genomic Comparison of Insect Gut Symbionts from Divergent Burkholderia Subclades.</title>
        <authorList>
            <person name="Takeshita K."/>
            <person name="Kikuchi Y."/>
        </authorList>
    </citation>
    <scope>NUCLEOTIDE SEQUENCE [LARGE SCALE GENOMIC DNA]</scope>
    <source>
        <strain evidence="2 3">PGU16</strain>
    </source>
</reference>
<comment type="similarity">
    <text evidence="1">Belongs to the peptidase S58 family.</text>
</comment>
<dbReference type="KEGG" id="plad:PPGU16_49640"/>
<dbReference type="RefSeq" id="WP_180723107.1">
    <property type="nucleotide sequence ID" value="NZ_AP023175.1"/>
</dbReference>
<dbReference type="InterPro" id="IPR016117">
    <property type="entry name" value="ArgJ-like_dom_sf"/>
</dbReference>
<evidence type="ECO:0000256" key="1">
    <source>
        <dbReference type="ARBA" id="ARBA00007068"/>
    </source>
</evidence>
<sequence length="356" mass="37347">MNMLSMPHVGVLPAGVLGTIGDVAGVTVGHCTLADGPIQTGVTVVRAHRDDPYRHKVPAAASVINGFGKSIGLVQVEELGVLETPIALTNTFGVAAVAQAQIRAAVASSPQIGREWSTVNPLVFECNDGYLNDIQALAVADQHYVAALDAATSRFERGSVGAGRGMSCFDLKGGMGSASRIVNVARQDFTVGALVLANFGRLPMLTIDGVPIGRELSARKQTSTQPTATKPEQGSIIMIVATDAPLDSRQLKRLSMRAAAGLARTGSVYGHGSGDIALAFSTAWTVPHEADFIATPPLLSDTRLDPLFHACADSVEQAIIDALWSATSVTGRDAHTRLSLREAAPDLEQLLKRHTT</sequence>
<keyword evidence="2" id="KW-0031">Aminopeptidase</keyword>
<dbReference type="CDD" id="cd02253">
    <property type="entry name" value="DmpA"/>
    <property type="match status" value="1"/>
</dbReference>
<dbReference type="InterPro" id="IPR005321">
    <property type="entry name" value="Peptidase_S58_DmpA"/>
</dbReference>
<proteinExistence type="inferred from homology"/>
<dbReference type="PANTHER" id="PTHR36512">
    <property type="entry name" value="D-AMINOPEPTIDASE"/>
    <property type="match status" value="1"/>
</dbReference>
<evidence type="ECO:0000313" key="3">
    <source>
        <dbReference type="Proteomes" id="UP000510888"/>
    </source>
</evidence>
<dbReference type="Pfam" id="PF03576">
    <property type="entry name" value="Peptidase_S58"/>
    <property type="match status" value="1"/>
</dbReference>
<keyword evidence="2" id="KW-0645">Protease</keyword>
<keyword evidence="3" id="KW-1185">Reference proteome</keyword>